<dbReference type="PROSITE" id="PS51257">
    <property type="entry name" value="PROKAR_LIPOPROTEIN"/>
    <property type="match status" value="1"/>
</dbReference>
<dbReference type="AlphaFoldDB" id="A0A0H4VF60"/>
<evidence type="ECO:0000256" key="1">
    <source>
        <dbReference type="ARBA" id="ARBA00022737"/>
    </source>
</evidence>
<organism evidence="4 5">
    <name type="scientific">Aurantiacibacter atlanticus</name>
    <dbReference type="NCBI Taxonomy" id="1648404"/>
    <lineage>
        <taxon>Bacteria</taxon>
        <taxon>Pseudomonadati</taxon>
        <taxon>Pseudomonadota</taxon>
        <taxon>Alphaproteobacteria</taxon>
        <taxon>Sphingomonadales</taxon>
        <taxon>Erythrobacteraceae</taxon>
        <taxon>Aurantiacibacter</taxon>
    </lineage>
</organism>
<reference evidence="5" key="2">
    <citation type="submission" date="2015-04" db="EMBL/GenBank/DDBJ databases">
        <title>The complete genome sequence of Erythrobacter sp. s21-N3.</title>
        <authorList>
            <person name="Zhuang L."/>
            <person name="Liu Y."/>
            <person name="Shao Z."/>
        </authorList>
    </citation>
    <scope>NUCLEOTIDE SEQUENCE [LARGE SCALE GENOMIC DNA]</scope>
    <source>
        <strain evidence="5">s21-N3</strain>
    </source>
</reference>
<dbReference type="STRING" id="1648404.CP97_09785"/>
<keyword evidence="5" id="KW-1185">Reference proteome</keyword>
<dbReference type="KEGG" id="ery:CP97_09785"/>
<dbReference type="Pfam" id="PF13432">
    <property type="entry name" value="TPR_16"/>
    <property type="match status" value="2"/>
</dbReference>
<sequence>MNYAMKKLIRSASVLALALSLAACGLSPEERMDRAEQAFAENRFSEARLDLATILQENADDAVALDLLARTQLQLGDGEGAGSSLSRLAELGALPADLAEMLAEADLLRGKFKEALDAGNALENAAGARIAALAHVGLGDATAAQSAFESGTRMAGGKSRLLADYAIFMLNAGDSDAAERLGQQAREAAPDGLDSLTASARIAQSRGELGNALTLYEQAARIWPESRVALLGQIGVLGDLGRIEEARPLIEQVVRRTPSDPDVIYLQARLAAEAADWRQVRELLQPIEGREDIRQQLLYVRALIELDLPEQAQPRLITMVRRTPGNAEARRLLARAQLATGDAGAAFATIQPLADSASGTSQDLAIFTTAARQSGLADEIETALKQSPPSERVGLLLAEGDNALNDENWRGAIDAYEELRGWTGDSNAMVLNNLAFAHSRSGNPQEAIHLAELALGKAPDHPSIMDTLGWLLVSTGKDRSRGLLLLEQAAQAAPENAVIARHLAEARRG</sequence>
<proteinExistence type="predicted"/>
<evidence type="ECO:0000256" key="3">
    <source>
        <dbReference type="SAM" id="SignalP"/>
    </source>
</evidence>
<dbReference type="Proteomes" id="UP000059113">
    <property type="component" value="Chromosome"/>
</dbReference>
<evidence type="ECO:0000313" key="5">
    <source>
        <dbReference type="Proteomes" id="UP000059113"/>
    </source>
</evidence>
<dbReference type="InterPro" id="IPR019734">
    <property type="entry name" value="TPR_rpt"/>
</dbReference>
<name>A0A0H4VF60_9SPHN</name>
<evidence type="ECO:0000256" key="2">
    <source>
        <dbReference type="ARBA" id="ARBA00022803"/>
    </source>
</evidence>
<dbReference type="Gene3D" id="1.25.40.10">
    <property type="entry name" value="Tetratricopeptide repeat domain"/>
    <property type="match status" value="3"/>
</dbReference>
<feature type="chain" id="PRO_5007772094" evidence="3">
    <location>
        <begin position="23"/>
        <end position="509"/>
    </location>
</feature>
<evidence type="ECO:0000313" key="4">
    <source>
        <dbReference type="EMBL" id="AKQ43352.2"/>
    </source>
</evidence>
<dbReference type="InterPro" id="IPR011990">
    <property type="entry name" value="TPR-like_helical_dom_sf"/>
</dbReference>
<keyword evidence="1" id="KW-0677">Repeat</keyword>
<feature type="signal peptide" evidence="3">
    <location>
        <begin position="1"/>
        <end position="22"/>
    </location>
</feature>
<reference evidence="4 5" key="1">
    <citation type="journal article" date="2015" name="Int. J. Syst. Evol. Microbiol.">
        <title>Erythrobacter atlanticus sp. nov., a bacterium from ocean sediment able to degrade polycyclic aromatic hydrocarbons.</title>
        <authorList>
            <person name="Zhuang L."/>
            <person name="Liu Y."/>
            <person name="Wang L."/>
            <person name="Wang W."/>
            <person name="Shao Z."/>
        </authorList>
    </citation>
    <scope>NUCLEOTIDE SEQUENCE [LARGE SCALE GENOMIC DNA]</scope>
    <source>
        <strain evidence="5">s21-N3</strain>
    </source>
</reference>
<dbReference type="EMBL" id="CP011310">
    <property type="protein sequence ID" value="AKQ43352.2"/>
    <property type="molecule type" value="Genomic_DNA"/>
</dbReference>
<gene>
    <name evidence="4" type="ORF">CP97_09785</name>
</gene>
<keyword evidence="3" id="KW-0732">Signal</keyword>
<dbReference type="OrthoDB" id="7487699at2"/>
<dbReference type="Pfam" id="PF14559">
    <property type="entry name" value="TPR_19"/>
    <property type="match status" value="1"/>
</dbReference>
<dbReference type="PANTHER" id="PTHR45586">
    <property type="entry name" value="TPR REPEAT-CONTAINING PROTEIN PA4667"/>
    <property type="match status" value="1"/>
</dbReference>
<dbReference type="SMART" id="SM00028">
    <property type="entry name" value="TPR"/>
    <property type="match status" value="4"/>
</dbReference>
<protein>
    <submittedName>
        <fullName evidence="4">TPR repeat-containing protein</fullName>
    </submittedName>
</protein>
<dbReference type="PANTHER" id="PTHR45586:SF1">
    <property type="entry name" value="LIPOPOLYSACCHARIDE ASSEMBLY PROTEIN B"/>
    <property type="match status" value="1"/>
</dbReference>
<dbReference type="SUPFAM" id="SSF48452">
    <property type="entry name" value="TPR-like"/>
    <property type="match status" value="3"/>
</dbReference>
<keyword evidence="2" id="KW-0802">TPR repeat</keyword>
<accession>A0A0H4VF60</accession>
<dbReference type="InterPro" id="IPR051012">
    <property type="entry name" value="CellSynth/LPSAsmb/PSIAsmb"/>
</dbReference>